<dbReference type="RefSeq" id="YP_010670148.1">
    <property type="nucleotide sequence ID" value="NC_070963.1"/>
</dbReference>
<dbReference type="KEGG" id="vg:77946343"/>
<dbReference type="EMBL" id="MW015081">
    <property type="protein sequence ID" value="QPX48138.1"/>
    <property type="molecule type" value="Genomic_DNA"/>
</dbReference>
<evidence type="ECO:0000313" key="2">
    <source>
        <dbReference type="Proteomes" id="UP000664915"/>
    </source>
</evidence>
<organism evidence="1 2">
    <name type="scientific">Synechococcus phage S-SRM01</name>
    <dbReference type="NCBI Taxonomy" id="2781608"/>
    <lineage>
        <taxon>Viruses</taxon>
        <taxon>Duplodnaviria</taxon>
        <taxon>Heunggongvirae</taxon>
        <taxon>Uroviricota</taxon>
        <taxon>Caudoviricetes</taxon>
        <taxon>Pantevenvirales</taxon>
        <taxon>Kyanoviridae</taxon>
        <taxon>Serangoonvirus</taxon>
        <taxon>Serangoonvirus essarone</taxon>
    </lineage>
</organism>
<evidence type="ECO:0000313" key="1">
    <source>
        <dbReference type="EMBL" id="QPX48138.1"/>
    </source>
</evidence>
<name>A0A879R3L3_9CAUD</name>
<proteinExistence type="predicted"/>
<dbReference type="GeneID" id="77946343"/>
<reference evidence="1" key="1">
    <citation type="submission" date="2020-09" db="EMBL/GenBank/DDBJ databases">
        <authorList>
            <person name="Zhang D."/>
            <person name="Hatherill J.R."/>
            <person name="Ramirez J.F."/>
            <person name="Edinger B."/>
            <person name="Balarin R."/>
            <person name="Sullivan A."/>
            <person name="Humpal K.M."/>
            <person name="Guseva A."/>
            <person name="Butela K.A."/>
            <person name="Garlena R.A."/>
            <person name="Russell D.A."/>
            <person name="Pope W.H."/>
            <person name="Jacobs-Sera D."/>
            <person name="Hatfull G.F."/>
        </authorList>
    </citation>
    <scope>NUCLEOTIDE SEQUENCE</scope>
</reference>
<sequence length="156" mass="17845">MATRGRIGIELKDGSVLSVYTHWDSYPEHNGKILVQHYQNREDVQELIDGGGISSLRTRGTWDHSSALRDENGEYISDAAGYLKYENDREPQPLYYTERGEELDIQHTSFDEFVSGKLGGEEYAYIYDLNGNWKAYKTGLFSHVERVEIPNYVTAA</sequence>
<accession>A0A879R3L3</accession>
<keyword evidence="2" id="KW-1185">Reference proteome</keyword>
<dbReference type="Proteomes" id="UP000664915">
    <property type="component" value="Segment"/>
</dbReference>
<protein>
    <submittedName>
        <fullName evidence="1">Uncharacterized protein</fullName>
    </submittedName>
</protein>